<feature type="compositionally biased region" description="Polar residues" evidence="1">
    <location>
        <begin position="75"/>
        <end position="88"/>
    </location>
</feature>
<feature type="compositionally biased region" description="Polar residues" evidence="1">
    <location>
        <begin position="16"/>
        <end position="41"/>
    </location>
</feature>
<accession>A0AAV4I8C4</accession>
<gene>
    <name evidence="2" type="ORF">ElyMa_006546700</name>
</gene>
<sequence>METVETPKEWPKRNETASVNGSSIASNTFTISSTNGAPSNDTDQKDAHNGTVLKENDIQEHNNNNSNSSSSKNSGVSGESRSQRTITSLKADDQNQPRDVKGIVAAQDPIVSSII</sequence>
<proteinExistence type="predicted"/>
<name>A0AAV4I8C4_9GAST</name>
<evidence type="ECO:0000313" key="2">
    <source>
        <dbReference type="EMBL" id="GFS06542.1"/>
    </source>
</evidence>
<dbReference type="EMBL" id="BMAT01013151">
    <property type="protein sequence ID" value="GFS06542.1"/>
    <property type="molecule type" value="Genomic_DNA"/>
</dbReference>
<feature type="compositionally biased region" description="Low complexity" evidence="1">
    <location>
        <begin position="62"/>
        <end position="74"/>
    </location>
</feature>
<dbReference type="Proteomes" id="UP000762676">
    <property type="component" value="Unassembled WGS sequence"/>
</dbReference>
<feature type="region of interest" description="Disordered" evidence="1">
    <location>
        <begin position="1"/>
        <end position="115"/>
    </location>
</feature>
<evidence type="ECO:0000313" key="3">
    <source>
        <dbReference type="Proteomes" id="UP000762676"/>
    </source>
</evidence>
<keyword evidence="3" id="KW-1185">Reference proteome</keyword>
<comment type="caution">
    <text evidence="2">The sequence shown here is derived from an EMBL/GenBank/DDBJ whole genome shotgun (WGS) entry which is preliminary data.</text>
</comment>
<feature type="compositionally biased region" description="Basic and acidic residues" evidence="1">
    <location>
        <begin position="90"/>
        <end position="101"/>
    </location>
</feature>
<feature type="compositionally biased region" description="Basic and acidic residues" evidence="1">
    <location>
        <begin position="1"/>
        <end position="15"/>
    </location>
</feature>
<evidence type="ECO:0000256" key="1">
    <source>
        <dbReference type="SAM" id="MobiDB-lite"/>
    </source>
</evidence>
<reference evidence="2 3" key="1">
    <citation type="journal article" date="2021" name="Elife">
        <title>Chloroplast acquisition without the gene transfer in kleptoplastic sea slugs, Plakobranchus ocellatus.</title>
        <authorList>
            <person name="Maeda T."/>
            <person name="Takahashi S."/>
            <person name="Yoshida T."/>
            <person name="Shimamura S."/>
            <person name="Takaki Y."/>
            <person name="Nagai Y."/>
            <person name="Toyoda A."/>
            <person name="Suzuki Y."/>
            <person name="Arimoto A."/>
            <person name="Ishii H."/>
            <person name="Satoh N."/>
            <person name="Nishiyama T."/>
            <person name="Hasebe M."/>
            <person name="Maruyama T."/>
            <person name="Minagawa J."/>
            <person name="Obokata J."/>
            <person name="Shigenobu S."/>
        </authorList>
    </citation>
    <scope>NUCLEOTIDE SEQUENCE [LARGE SCALE GENOMIC DNA]</scope>
</reference>
<dbReference type="AlphaFoldDB" id="A0AAV4I8C4"/>
<organism evidence="2 3">
    <name type="scientific">Elysia marginata</name>
    <dbReference type="NCBI Taxonomy" id="1093978"/>
    <lineage>
        <taxon>Eukaryota</taxon>
        <taxon>Metazoa</taxon>
        <taxon>Spiralia</taxon>
        <taxon>Lophotrochozoa</taxon>
        <taxon>Mollusca</taxon>
        <taxon>Gastropoda</taxon>
        <taxon>Heterobranchia</taxon>
        <taxon>Euthyneura</taxon>
        <taxon>Panpulmonata</taxon>
        <taxon>Sacoglossa</taxon>
        <taxon>Placobranchoidea</taxon>
        <taxon>Plakobranchidae</taxon>
        <taxon>Elysia</taxon>
    </lineage>
</organism>
<feature type="compositionally biased region" description="Basic and acidic residues" evidence="1">
    <location>
        <begin position="42"/>
        <end position="60"/>
    </location>
</feature>
<protein>
    <submittedName>
        <fullName evidence="2">Uncharacterized protein</fullName>
    </submittedName>
</protein>